<name>A0A4R8LIQ4_9BURK</name>
<sequence>MRHLTWALDLVGPATLDRLWTTLSDTGHLVTTAVPDIESRLPAGRRGTWFRFHPDTRRLEALCRSVAKNELRVEVGEIFGFEEVATAIERNKTGHMRGKIVVALDS</sequence>
<gene>
    <name evidence="1" type="ORF">BX592_11897</name>
</gene>
<keyword evidence="2" id="KW-1185">Reference proteome</keyword>
<dbReference type="AlphaFoldDB" id="A0A4R8LIQ4"/>
<reference evidence="1 2" key="1">
    <citation type="submission" date="2019-03" db="EMBL/GenBank/DDBJ databases">
        <title>Genomic Encyclopedia of Type Strains, Phase III (KMG-III): the genomes of soil and plant-associated and newly described type strains.</title>
        <authorList>
            <person name="Whitman W."/>
        </authorList>
    </citation>
    <scope>NUCLEOTIDE SEQUENCE [LARGE SCALE GENOMIC DNA]</scope>
    <source>
        <strain evidence="1 2">LMG 29544</strain>
    </source>
</reference>
<dbReference type="Pfam" id="PF13602">
    <property type="entry name" value="ADH_zinc_N_2"/>
    <property type="match status" value="1"/>
</dbReference>
<proteinExistence type="predicted"/>
<dbReference type="EMBL" id="SORE01000018">
    <property type="protein sequence ID" value="TDY43302.1"/>
    <property type="molecule type" value="Genomic_DNA"/>
</dbReference>
<dbReference type="Gene3D" id="3.40.50.720">
    <property type="entry name" value="NAD(P)-binding Rossmann-like Domain"/>
    <property type="match status" value="1"/>
</dbReference>
<accession>A0A4R8LIQ4</accession>
<evidence type="ECO:0000313" key="2">
    <source>
        <dbReference type="Proteomes" id="UP000295509"/>
    </source>
</evidence>
<comment type="caution">
    <text evidence="1">The sequence shown here is derived from an EMBL/GenBank/DDBJ whole genome shotgun (WGS) entry which is preliminary data.</text>
</comment>
<dbReference type="OrthoDB" id="9787435at2"/>
<dbReference type="Gene3D" id="3.90.180.10">
    <property type="entry name" value="Medium-chain alcohol dehydrogenases, catalytic domain"/>
    <property type="match status" value="1"/>
</dbReference>
<dbReference type="Proteomes" id="UP000295509">
    <property type="component" value="Unassembled WGS sequence"/>
</dbReference>
<protein>
    <submittedName>
        <fullName evidence="1">Zinc-binding alcohol dehydrogenase family protein</fullName>
    </submittedName>
</protein>
<evidence type="ECO:0000313" key="1">
    <source>
        <dbReference type="EMBL" id="TDY43302.1"/>
    </source>
</evidence>
<organism evidence="1 2">
    <name type="scientific">Paraburkholderia rhizosphaerae</name>
    <dbReference type="NCBI Taxonomy" id="480658"/>
    <lineage>
        <taxon>Bacteria</taxon>
        <taxon>Pseudomonadati</taxon>
        <taxon>Pseudomonadota</taxon>
        <taxon>Betaproteobacteria</taxon>
        <taxon>Burkholderiales</taxon>
        <taxon>Burkholderiaceae</taxon>
        <taxon>Paraburkholderia</taxon>
    </lineage>
</organism>